<protein>
    <submittedName>
        <fullName evidence="6">SMC-Scp complex subunit ScpB</fullName>
    </submittedName>
</protein>
<evidence type="ECO:0000256" key="5">
    <source>
        <dbReference type="SAM" id="MobiDB-lite"/>
    </source>
</evidence>
<comment type="caution">
    <text evidence="6">The sequence shown here is derived from an EMBL/GenBank/DDBJ whole genome shotgun (WGS) entry which is preliminary data.</text>
</comment>
<dbReference type="EMBL" id="JASJEX010000001">
    <property type="protein sequence ID" value="MDJ1128927.1"/>
    <property type="molecule type" value="Genomic_DNA"/>
</dbReference>
<keyword evidence="2" id="KW-0132">Cell division</keyword>
<dbReference type="PANTHER" id="PTHR34298">
    <property type="entry name" value="SEGREGATION AND CONDENSATION PROTEIN B"/>
    <property type="match status" value="1"/>
</dbReference>
<evidence type="ECO:0000256" key="2">
    <source>
        <dbReference type="ARBA" id="ARBA00022618"/>
    </source>
</evidence>
<dbReference type="NCBIfam" id="TIGR00281">
    <property type="entry name" value="SMC-Scp complex subunit ScpB"/>
    <property type="match status" value="1"/>
</dbReference>
<dbReference type="InterPro" id="IPR036390">
    <property type="entry name" value="WH_DNA-bd_sf"/>
</dbReference>
<dbReference type="SUPFAM" id="SSF46785">
    <property type="entry name" value="Winged helix' DNA-binding domain"/>
    <property type="match status" value="2"/>
</dbReference>
<keyword evidence="7" id="KW-1185">Reference proteome</keyword>
<accession>A0ABT6ZIQ3</accession>
<name>A0ABT6ZIQ3_9ACTN</name>
<dbReference type="InterPro" id="IPR005234">
    <property type="entry name" value="ScpB_csome_segregation"/>
</dbReference>
<dbReference type="Proteomes" id="UP001431693">
    <property type="component" value="Unassembled WGS sequence"/>
</dbReference>
<proteinExistence type="predicted"/>
<evidence type="ECO:0000256" key="1">
    <source>
        <dbReference type="ARBA" id="ARBA00022490"/>
    </source>
</evidence>
<dbReference type="PANTHER" id="PTHR34298:SF2">
    <property type="entry name" value="SEGREGATION AND CONDENSATION PROTEIN B"/>
    <property type="match status" value="1"/>
</dbReference>
<feature type="region of interest" description="Disordered" evidence="5">
    <location>
        <begin position="231"/>
        <end position="256"/>
    </location>
</feature>
<sequence length="256" mass="27615">MADLDRLPAGSVKAALEALLLVSSDPVPATELAKALGIAPGEAVEALSDLSAEYEDAGRGFQLRQVAGGWRLYTHPAYHDQVESYVLSWDTRKLSQAALETLAVIAYHQPVTREGVKAVRGVNSEGVVASLVDKGLVRELGRSKEANGAVLYGTTTAFLEHFGLRSLKDLPPLEDFAPDEEAREFIRERLSGRAPMPAEGVPDEADPAAVRAERAERLVAEADLLEEAERYLGDGPEELDEATRPAIDAATDEEEQ</sequence>
<dbReference type="RefSeq" id="WP_283712564.1">
    <property type="nucleotide sequence ID" value="NZ_JASJEW010000001.1"/>
</dbReference>
<dbReference type="InterPro" id="IPR036388">
    <property type="entry name" value="WH-like_DNA-bd_sf"/>
</dbReference>
<organism evidence="6 7">
    <name type="scientific">Kribbibacterium absianum</name>
    <dbReference type="NCBI Taxonomy" id="3044210"/>
    <lineage>
        <taxon>Bacteria</taxon>
        <taxon>Bacillati</taxon>
        <taxon>Actinomycetota</taxon>
        <taxon>Coriobacteriia</taxon>
        <taxon>Coriobacteriales</taxon>
        <taxon>Kribbibacteriaceae</taxon>
        <taxon>Kribbibacterium</taxon>
    </lineage>
</organism>
<gene>
    <name evidence="6" type="primary">scpB</name>
    <name evidence="6" type="ORF">QJ043_02365</name>
</gene>
<keyword evidence="4" id="KW-0131">Cell cycle</keyword>
<evidence type="ECO:0000313" key="6">
    <source>
        <dbReference type="EMBL" id="MDJ1128927.1"/>
    </source>
</evidence>
<evidence type="ECO:0000256" key="3">
    <source>
        <dbReference type="ARBA" id="ARBA00022829"/>
    </source>
</evidence>
<dbReference type="Pfam" id="PF04079">
    <property type="entry name" value="SMC_ScpB"/>
    <property type="match status" value="1"/>
</dbReference>
<evidence type="ECO:0000313" key="7">
    <source>
        <dbReference type="Proteomes" id="UP001431693"/>
    </source>
</evidence>
<keyword evidence="1" id="KW-0963">Cytoplasm</keyword>
<keyword evidence="3" id="KW-0159">Chromosome partition</keyword>
<evidence type="ECO:0000256" key="4">
    <source>
        <dbReference type="ARBA" id="ARBA00023306"/>
    </source>
</evidence>
<dbReference type="Gene3D" id="1.10.10.10">
    <property type="entry name" value="Winged helix-like DNA-binding domain superfamily/Winged helix DNA-binding domain"/>
    <property type="match status" value="2"/>
</dbReference>
<reference evidence="6" key="1">
    <citation type="submission" date="2023-05" db="EMBL/GenBank/DDBJ databases">
        <title>[olsenella] sp. nov., isolated from a pig farm feces dump.</title>
        <authorList>
            <person name="Chang Y.-H."/>
        </authorList>
    </citation>
    <scope>NUCLEOTIDE SEQUENCE</scope>
    <source>
        <strain evidence="6">YH-ols2217</strain>
    </source>
</reference>